<name>A0A7X3FWT3_9BURK</name>
<keyword evidence="1" id="KW-0812">Transmembrane</keyword>
<organism evidence="2 3">
    <name type="scientific">Massilia cellulosiltytica</name>
    <dbReference type="NCBI Taxonomy" id="2683234"/>
    <lineage>
        <taxon>Bacteria</taxon>
        <taxon>Pseudomonadati</taxon>
        <taxon>Pseudomonadota</taxon>
        <taxon>Betaproteobacteria</taxon>
        <taxon>Burkholderiales</taxon>
        <taxon>Oxalobacteraceae</taxon>
        <taxon>Telluria group</taxon>
        <taxon>Massilia</taxon>
    </lineage>
</organism>
<reference evidence="2 3" key="1">
    <citation type="submission" date="2019-12" db="EMBL/GenBank/DDBJ databases">
        <authorList>
            <person name="Li C."/>
            <person name="Zhao J."/>
        </authorList>
    </citation>
    <scope>NUCLEOTIDE SEQUENCE [LARGE SCALE GENOMIC DNA]</scope>
    <source>
        <strain evidence="2 3">NEAU-DD11</strain>
    </source>
</reference>
<keyword evidence="3" id="KW-1185">Reference proteome</keyword>
<comment type="caution">
    <text evidence="2">The sequence shown here is derived from an EMBL/GenBank/DDBJ whole genome shotgun (WGS) entry which is preliminary data.</text>
</comment>
<dbReference type="Proteomes" id="UP000443353">
    <property type="component" value="Unassembled WGS sequence"/>
</dbReference>
<proteinExistence type="predicted"/>
<protein>
    <submittedName>
        <fullName evidence="2">CcoQ/FixQ family Cbb3-type cytochrome c oxidase assembly chaperone</fullName>
    </submittedName>
</protein>
<gene>
    <name evidence="2" type="ORF">GPY61_05295</name>
</gene>
<evidence type="ECO:0000313" key="2">
    <source>
        <dbReference type="EMBL" id="MVW59338.1"/>
    </source>
</evidence>
<sequence length="57" mass="6514">MAIQHIFDDASRVMTVVSFTTFLGILAWTFLLRRERDFAATAALPFADDDEVEDDYV</sequence>
<dbReference type="EMBL" id="WSES01000002">
    <property type="protein sequence ID" value="MVW59338.1"/>
    <property type="molecule type" value="Genomic_DNA"/>
</dbReference>
<feature type="transmembrane region" description="Helical" evidence="1">
    <location>
        <begin position="12"/>
        <end position="32"/>
    </location>
</feature>
<dbReference type="RefSeq" id="WP_082577408.1">
    <property type="nucleotide sequence ID" value="NZ_CP168562.1"/>
</dbReference>
<dbReference type="AlphaFoldDB" id="A0A7X3FWT3"/>
<evidence type="ECO:0000256" key="1">
    <source>
        <dbReference type="SAM" id="Phobius"/>
    </source>
</evidence>
<accession>A0A7X3FWT3</accession>
<evidence type="ECO:0000313" key="3">
    <source>
        <dbReference type="Proteomes" id="UP000443353"/>
    </source>
</evidence>
<keyword evidence="1" id="KW-1133">Transmembrane helix</keyword>
<keyword evidence="1" id="KW-0472">Membrane</keyword>